<sequence>MEILRFVTHYGMHFLIPGFIAFIFFKDKWKTTWLIFILTMLIDIDHLFATPIFSPNRCSINFHPLHTNYAIVLYFFMLAPSKTRIIAIGLLFHILTDYLDCCWIK</sequence>
<keyword evidence="3" id="KW-1185">Reference proteome</keyword>
<comment type="caution">
    <text evidence="2">The sequence shown here is derived from an EMBL/GenBank/DDBJ whole genome shotgun (WGS) entry which is preliminary data.</text>
</comment>
<evidence type="ECO:0000313" key="3">
    <source>
        <dbReference type="Proteomes" id="UP001597032"/>
    </source>
</evidence>
<feature type="transmembrane region" description="Helical" evidence="1">
    <location>
        <begin position="6"/>
        <end position="25"/>
    </location>
</feature>
<keyword evidence="1" id="KW-0472">Membrane</keyword>
<dbReference type="EMBL" id="JBHTIC010000020">
    <property type="protein sequence ID" value="MFD0763127.1"/>
    <property type="molecule type" value="Genomic_DNA"/>
</dbReference>
<accession>A0ABW2Z959</accession>
<dbReference type="RefSeq" id="WP_367181332.1">
    <property type="nucleotide sequence ID" value="NZ_JBHTIC010000020.1"/>
</dbReference>
<dbReference type="Pfam" id="PF19617">
    <property type="entry name" value="DUF6122"/>
    <property type="match status" value="1"/>
</dbReference>
<gene>
    <name evidence="2" type="ORF">ACFQZW_13640</name>
</gene>
<dbReference type="InterPro" id="IPR046125">
    <property type="entry name" value="DUF6122"/>
</dbReference>
<evidence type="ECO:0000313" key="2">
    <source>
        <dbReference type="EMBL" id="MFD0763127.1"/>
    </source>
</evidence>
<feature type="transmembrane region" description="Helical" evidence="1">
    <location>
        <begin position="32"/>
        <end position="53"/>
    </location>
</feature>
<organism evidence="2 3">
    <name type="scientific">Lutibacter aestuarii</name>
    <dbReference type="NCBI Taxonomy" id="861111"/>
    <lineage>
        <taxon>Bacteria</taxon>
        <taxon>Pseudomonadati</taxon>
        <taxon>Bacteroidota</taxon>
        <taxon>Flavobacteriia</taxon>
        <taxon>Flavobacteriales</taxon>
        <taxon>Flavobacteriaceae</taxon>
        <taxon>Lutibacter</taxon>
    </lineage>
</organism>
<proteinExistence type="predicted"/>
<protein>
    <submittedName>
        <fullName evidence="2">DUF6122 family protein</fullName>
    </submittedName>
</protein>
<dbReference type="Proteomes" id="UP001597032">
    <property type="component" value="Unassembled WGS sequence"/>
</dbReference>
<keyword evidence="1" id="KW-0812">Transmembrane</keyword>
<evidence type="ECO:0000256" key="1">
    <source>
        <dbReference type="SAM" id="Phobius"/>
    </source>
</evidence>
<reference evidence="3" key="1">
    <citation type="journal article" date="2019" name="Int. J. Syst. Evol. Microbiol.">
        <title>The Global Catalogue of Microorganisms (GCM) 10K type strain sequencing project: providing services to taxonomists for standard genome sequencing and annotation.</title>
        <authorList>
            <consortium name="The Broad Institute Genomics Platform"/>
            <consortium name="The Broad Institute Genome Sequencing Center for Infectious Disease"/>
            <person name="Wu L."/>
            <person name="Ma J."/>
        </authorList>
    </citation>
    <scope>NUCLEOTIDE SEQUENCE [LARGE SCALE GENOMIC DNA]</scope>
    <source>
        <strain evidence="3">CCUG 60022</strain>
    </source>
</reference>
<keyword evidence="1" id="KW-1133">Transmembrane helix</keyword>
<feature type="transmembrane region" description="Helical" evidence="1">
    <location>
        <begin position="73"/>
        <end position="95"/>
    </location>
</feature>
<name>A0ABW2Z959_9FLAO</name>